<dbReference type="InterPro" id="IPR051337">
    <property type="entry name" value="OPA_Antiporter"/>
</dbReference>
<comment type="subcellular location">
    <subcellularLocation>
        <location evidence="1">Endomembrane system</location>
        <topology evidence="1">Multi-pass membrane protein</topology>
    </subcellularLocation>
</comment>
<evidence type="ECO:0000313" key="7">
    <source>
        <dbReference type="EMBL" id="GAH56156.1"/>
    </source>
</evidence>
<keyword evidence="3 5" id="KW-1133">Transmembrane helix</keyword>
<dbReference type="PANTHER" id="PTHR43826">
    <property type="entry name" value="GLUCOSE-6-PHOSPHATE EXCHANGER SLC37A4"/>
    <property type="match status" value="1"/>
</dbReference>
<evidence type="ECO:0000256" key="4">
    <source>
        <dbReference type="ARBA" id="ARBA00023136"/>
    </source>
</evidence>
<gene>
    <name evidence="7" type="ORF">S03H2_34489</name>
</gene>
<accession>X1GE36</accession>
<evidence type="ECO:0000259" key="6">
    <source>
        <dbReference type="PROSITE" id="PS50850"/>
    </source>
</evidence>
<feature type="transmembrane region" description="Helical" evidence="5">
    <location>
        <begin position="160"/>
        <end position="180"/>
    </location>
</feature>
<evidence type="ECO:0000256" key="5">
    <source>
        <dbReference type="SAM" id="Phobius"/>
    </source>
</evidence>
<feature type="transmembrane region" description="Helical" evidence="5">
    <location>
        <begin position="93"/>
        <end position="124"/>
    </location>
</feature>
<keyword evidence="2 5" id="KW-0812">Transmembrane</keyword>
<evidence type="ECO:0000256" key="2">
    <source>
        <dbReference type="ARBA" id="ARBA00022692"/>
    </source>
</evidence>
<dbReference type="EMBL" id="BARU01021053">
    <property type="protein sequence ID" value="GAH56156.1"/>
    <property type="molecule type" value="Genomic_DNA"/>
</dbReference>
<name>X1GE36_9ZZZZ</name>
<feature type="transmembrane region" description="Helical" evidence="5">
    <location>
        <begin position="23"/>
        <end position="41"/>
    </location>
</feature>
<feature type="non-terminal residue" evidence="7">
    <location>
        <position position="183"/>
    </location>
</feature>
<dbReference type="GO" id="GO:0012505">
    <property type="term" value="C:endomembrane system"/>
    <property type="evidence" value="ECO:0007669"/>
    <property type="project" value="UniProtKB-SubCell"/>
</dbReference>
<dbReference type="SUPFAM" id="SSF103473">
    <property type="entry name" value="MFS general substrate transporter"/>
    <property type="match status" value="1"/>
</dbReference>
<dbReference type="InterPro" id="IPR020846">
    <property type="entry name" value="MFS_dom"/>
</dbReference>
<protein>
    <recommendedName>
        <fullName evidence="6">Major facilitator superfamily (MFS) profile domain-containing protein</fullName>
    </recommendedName>
</protein>
<evidence type="ECO:0000256" key="3">
    <source>
        <dbReference type="ARBA" id="ARBA00022989"/>
    </source>
</evidence>
<dbReference type="Pfam" id="PF07690">
    <property type="entry name" value="MFS_1"/>
    <property type="match status" value="1"/>
</dbReference>
<reference evidence="7" key="1">
    <citation type="journal article" date="2014" name="Front. Microbiol.">
        <title>High frequency of phylogenetically diverse reductive dehalogenase-homologous genes in deep subseafloor sedimentary metagenomes.</title>
        <authorList>
            <person name="Kawai M."/>
            <person name="Futagami T."/>
            <person name="Toyoda A."/>
            <person name="Takaki Y."/>
            <person name="Nishi S."/>
            <person name="Hori S."/>
            <person name="Arai W."/>
            <person name="Tsubouchi T."/>
            <person name="Morono Y."/>
            <person name="Uchiyama I."/>
            <person name="Ito T."/>
            <person name="Fujiyama A."/>
            <person name="Inagaki F."/>
            <person name="Takami H."/>
        </authorList>
    </citation>
    <scope>NUCLEOTIDE SEQUENCE</scope>
    <source>
        <strain evidence="7">Expedition CK06-06</strain>
    </source>
</reference>
<comment type="caution">
    <text evidence="7">The sequence shown here is derived from an EMBL/GenBank/DDBJ whole genome shotgun (WGS) entry which is preliminary data.</text>
</comment>
<dbReference type="GO" id="GO:0005886">
    <property type="term" value="C:plasma membrane"/>
    <property type="evidence" value="ECO:0007669"/>
    <property type="project" value="TreeGrafter"/>
</dbReference>
<keyword evidence="4 5" id="KW-0472">Membrane</keyword>
<feature type="transmembrane region" description="Helical" evidence="5">
    <location>
        <begin position="61"/>
        <end position="81"/>
    </location>
</feature>
<feature type="domain" description="Major facilitator superfamily (MFS) profile" evidence="6">
    <location>
        <begin position="27"/>
        <end position="183"/>
    </location>
</feature>
<dbReference type="GO" id="GO:0061513">
    <property type="term" value="F:glucose 6-phosphate:phosphate antiporter activity"/>
    <property type="evidence" value="ECO:0007669"/>
    <property type="project" value="TreeGrafter"/>
</dbReference>
<dbReference type="InterPro" id="IPR011701">
    <property type="entry name" value="MFS"/>
</dbReference>
<dbReference type="PROSITE" id="PS50850">
    <property type="entry name" value="MFS"/>
    <property type="match status" value="1"/>
</dbReference>
<dbReference type="PANTHER" id="PTHR43826:SF7">
    <property type="entry name" value="PROTEIN UHPC, PUTATIVE-RELATED"/>
    <property type="match status" value="1"/>
</dbReference>
<dbReference type="Gene3D" id="1.20.1250.20">
    <property type="entry name" value="MFS general substrate transporter like domains"/>
    <property type="match status" value="1"/>
</dbReference>
<dbReference type="InterPro" id="IPR036259">
    <property type="entry name" value="MFS_trans_sf"/>
</dbReference>
<proteinExistence type="predicted"/>
<evidence type="ECO:0000256" key="1">
    <source>
        <dbReference type="ARBA" id="ARBA00004127"/>
    </source>
</evidence>
<dbReference type="GO" id="GO:0035435">
    <property type="term" value="P:phosphate ion transmembrane transport"/>
    <property type="evidence" value="ECO:0007669"/>
    <property type="project" value="TreeGrafter"/>
</dbReference>
<dbReference type="AlphaFoldDB" id="X1GE36"/>
<sequence>MSEAKIKVEPDVDKMTLKNMKSWRLRTFITVWVTYMAFYLGRVNIGIAKPFMMAEFGIDPGTFGTIGTALFIMYAIGQFVNGQLGDKFGAKRVVAIGLIVSASLNLLMGFSFGILGILVLLWGLNGYFQSMGWAPSVKVVANWYPPDQRGKRSGLLATSYLAGGAVSWILATFIISTLGLDWR</sequence>
<organism evidence="7">
    <name type="scientific">marine sediment metagenome</name>
    <dbReference type="NCBI Taxonomy" id="412755"/>
    <lineage>
        <taxon>unclassified sequences</taxon>
        <taxon>metagenomes</taxon>
        <taxon>ecological metagenomes</taxon>
    </lineage>
</organism>